<gene>
    <name evidence="2" type="ORF">GCM10010171_31400</name>
</gene>
<dbReference type="Pfam" id="PF00196">
    <property type="entry name" value="GerE"/>
    <property type="match status" value="1"/>
</dbReference>
<dbReference type="SUPFAM" id="SSF46785">
    <property type="entry name" value="Winged helix' DNA-binding domain"/>
    <property type="match status" value="1"/>
</dbReference>
<proteinExistence type="predicted"/>
<dbReference type="Pfam" id="PF01978">
    <property type="entry name" value="TrmB"/>
    <property type="match status" value="1"/>
</dbReference>
<reference evidence="2" key="1">
    <citation type="journal article" date="2014" name="Int. J. Syst. Evol. Microbiol.">
        <title>Complete genome sequence of Corynebacterium casei LMG S-19264T (=DSM 44701T), isolated from a smear-ripened cheese.</title>
        <authorList>
            <consortium name="US DOE Joint Genome Institute (JGI-PGF)"/>
            <person name="Walter F."/>
            <person name="Albersmeier A."/>
            <person name="Kalinowski J."/>
            <person name="Ruckert C."/>
        </authorList>
    </citation>
    <scope>NUCLEOTIDE SEQUENCE</scope>
    <source>
        <strain evidence="2">JCM 3276</strain>
    </source>
</reference>
<protein>
    <submittedName>
        <fullName evidence="2">Transcriptional regulator</fullName>
    </submittedName>
</protein>
<dbReference type="Gene3D" id="1.10.10.10">
    <property type="entry name" value="Winged helix-like DNA-binding domain superfamily/Winged helix DNA-binding domain"/>
    <property type="match status" value="2"/>
</dbReference>
<keyword evidence="3" id="KW-1185">Reference proteome</keyword>
<dbReference type="Proteomes" id="UP000660680">
    <property type="component" value="Unassembled WGS sequence"/>
</dbReference>
<dbReference type="SMART" id="SM00421">
    <property type="entry name" value="HTH_LUXR"/>
    <property type="match status" value="1"/>
</dbReference>
<dbReference type="SUPFAM" id="SSF56024">
    <property type="entry name" value="Phospholipase D/nuclease"/>
    <property type="match status" value="1"/>
</dbReference>
<dbReference type="InterPro" id="IPR036388">
    <property type="entry name" value="WH-like_DNA-bd_sf"/>
</dbReference>
<comment type="caution">
    <text evidence="2">The sequence shown here is derived from an EMBL/GenBank/DDBJ whole genome shotgun (WGS) entry which is preliminary data.</text>
</comment>
<name>A0A918GGH2_9PSEU</name>
<reference evidence="2" key="2">
    <citation type="submission" date="2020-09" db="EMBL/GenBank/DDBJ databases">
        <authorList>
            <person name="Sun Q."/>
            <person name="Ohkuma M."/>
        </authorList>
    </citation>
    <scope>NUCLEOTIDE SEQUENCE</scope>
    <source>
        <strain evidence="2">JCM 3276</strain>
    </source>
</reference>
<dbReference type="EMBL" id="BMRB01000002">
    <property type="protein sequence ID" value="GGS34655.1"/>
    <property type="molecule type" value="Genomic_DNA"/>
</dbReference>
<dbReference type="InterPro" id="IPR002831">
    <property type="entry name" value="Tscrpt_reg_TrmB_N"/>
</dbReference>
<evidence type="ECO:0000259" key="1">
    <source>
        <dbReference type="PROSITE" id="PS50043"/>
    </source>
</evidence>
<dbReference type="InterPro" id="IPR016032">
    <property type="entry name" value="Sig_transdc_resp-reg_C-effctor"/>
</dbReference>
<dbReference type="CDD" id="cd06170">
    <property type="entry name" value="LuxR_C_like"/>
    <property type="match status" value="1"/>
</dbReference>
<dbReference type="RefSeq" id="WP_189211133.1">
    <property type="nucleotide sequence ID" value="NZ_BMRB01000002.1"/>
</dbReference>
<dbReference type="GO" id="GO:0006355">
    <property type="term" value="P:regulation of DNA-templated transcription"/>
    <property type="evidence" value="ECO:0007669"/>
    <property type="project" value="InterPro"/>
</dbReference>
<organism evidence="2 3">
    <name type="scientific">Actinokineospora fastidiosa</name>
    <dbReference type="NCBI Taxonomy" id="1816"/>
    <lineage>
        <taxon>Bacteria</taxon>
        <taxon>Bacillati</taxon>
        <taxon>Actinomycetota</taxon>
        <taxon>Actinomycetes</taxon>
        <taxon>Pseudonocardiales</taxon>
        <taxon>Pseudonocardiaceae</taxon>
        <taxon>Actinokineospora</taxon>
    </lineage>
</organism>
<evidence type="ECO:0000313" key="3">
    <source>
        <dbReference type="Proteomes" id="UP000660680"/>
    </source>
</evidence>
<accession>A0A918GGH2</accession>
<sequence length="323" mass="35607">MDAMLEPVGMGRAESALYVALIDTPHLTLPELAARTHHSTAQVRRPLARLLDSGLVTRLAGTPARYVPAPPEVAIDALVVRRRQELENLRVAARDLGRRLDAAPSGRAAELIELVEGEEAVRQQLARIQLSAEQEVCIVDCPPYMTGRPMDNPPEWQALARGVVYRSIYHTPAIADHGRIAEIRRYMAAGEQARALPDIHMKMTIVDSRIALIPLSFDAAETGVRIIVHQSPLLSALVACFDMLWERATPLGPDAGRTPMTEPSETDRQILTMLAAGMKDKAIARALDIAERTVTRRLTELMNTLDATTRFQAALQASRRGWL</sequence>
<dbReference type="PANTHER" id="PTHR34293:SF1">
    <property type="entry name" value="HTH-TYPE TRANSCRIPTIONAL REGULATOR TRMBL2"/>
    <property type="match status" value="1"/>
</dbReference>
<dbReference type="SUPFAM" id="SSF46894">
    <property type="entry name" value="C-terminal effector domain of the bipartite response regulators"/>
    <property type="match status" value="1"/>
</dbReference>
<feature type="domain" description="HTH luxR-type" evidence="1">
    <location>
        <begin position="259"/>
        <end position="321"/>
    </location>
</feature>
<dbReference type="GO" id="GO:0003677">
    <property type="term" value="F:DNA binding"/>
    <property type="evidence" value="ECO:0007669"/>
    <property type="project" value="InterPro"/>
</dbReference>
<dbReference type="InterPro" id="IPR051797">
    <property type="entry name" value="TrmB-like"/>
</dbReference>
<dbReference type="AlphaFoldDB" id="A0A918GGH2"/>
<dbReference type="PROSITE" id="PS50043">
    <property type="entry name" value="HTH_LUXR_2"/>
    <property type="match status" value="1"/>
</dbReference>
<dbReference type="InterPro" id="IPR036390">
    <property type="entry name" value="WH_DNA-bd_sf"/>
</dbReference>
<dbReference type="PANTHER" id="PTHR34293">
    <property type="entry name" value="HTH-TYPE TRANSCRIPTIONAL REGULATOR TRMBL2"/>
    <property type="match status" value="1"/>
</dbReference>
<dbReference type="InterPro" id="IPR000792">
    <property type="entry name" value="Tscrpt_reg_LuxR_C"/>
</dbReference>
<evidence type="ECO:0000313" key="2">
    <source>
        <dbReference type="EMBL" id="GGS34655.1"/>
    </source>
</evidence>